<keyword evidence="2" id="KW-0812">Transmembrane</keyword>
<feature type="compositionally biased region" description="Basic and acidic residues" evidence="1">
    <location>
        <begin position="44"/>
        <end position="60"/>
    </location>
</feature>
<dbReference type="AlphaFoldDB" id="A0A4S8JVI8"/>
<dbReference type="PANTHER" id="PTHR35322">
    <property type="entry name" value="PROTEIN CPR-5"/>
    <property type="match status" value="1"/>
</dbReference>
<dbReference type="PANTHER" id="PTHR35322:SF2">
    <property type="entry name" value="PROTEIN CPR-5"/>
    <property type="match status" value="1"/>
</dbReference>
<reference evidence="3 4" key="1">
    <citation type="journal article" date="2019" name="Nat. Plants">
        <title>Genome sequencing of Musa balbisiana reveals subgenome evolution and function divergence in polyploid bananas.</title>
        <authorList>
            <person name="Yao X."/>
        </authorList>
    </citation>
    <scope>NUCLEOTIDE SEQUENCE [LARGE SCALE GENOMIC DNA]</scope>
    <source>
        <strain evidence="4">cv. DH-PKW</strain>
        <tissue evidence="3">Leaves</tissue>
    </source>
</reference>
<dbReference type="EMBL" id="PYDT01000003">
    <property type="protein sequence ID" value="THU66227.1"/>
    <property type="molecule type" value="Genomic_DNA"/>
</dbReference>
<keyword evidence="2" id="KW-1133">Transmembrane helix</keyword>
<keyword evidence="4" id="KW-1185">Reference proteome</keyword>
<feature type="transmembrane region" description="Helical" evidence="2">
    <location>
        <begin position="535"/>
        <end position="558"/>
    </location>
</feature>
<dbReference type="Proteomes" id="UP000317650">
    <property type="component" value="Chromosome 5"/>
</dbReference>
<evidence type="ECO:0008006" key="5">
    <source>
        <dbReference type="Google" id="ProtNLM"/>
    </source>
</evidence>
<organism evidence="3 4">
    <name type="scientific">Musa balbisiana</name>
    <name type="common">Banana</name>
    <dbReference type="NCBI Taxonomy" id="52838"/>
    <lineage>
        <taxon>Eukaryota</taxon>
        <taxon>Viridiplantae</taxon>
        <taxon>Streptophyta</taxon>
        <taxon>Embryophyta</taxon>
        <taxon>Tracheophyta</taxon>
        <taxon>Spermatophyta</taxon>
        <taxon>Magnoliopsida</taxon>
        <taxon>Liliopsida</taxon>
        <taxon>Zingiberales</taxon>
        <taxon>Musaceae</taxon>
        <taxon>Musa</taxon>
    </lineage>
</organism>
<feature type="transmembrane region" description="Helical" evidence="2">
    <location>
        <begin position="490"/>
        <end position="515"/>
    </location>
</feature>
<evidence type="ECO:0000313" key="4">
    <source>
        <dbReference type="Proteomes" id="UP000317650"/>
    </source>
</evidence>
<dbReference type="GO" id="GO:0010150">
    <property type="term" value="P:leaf senescence"/>
    <property type="evidence" value="ECO:0007669"/>
    <property type="project" value="InterPro"/>
</dbReference>
<feature type="transmembrane region" description="Helical" evidence="2">
    <location>
        <begin position="358"/>
        <end position="379"/>
    </location>
</feature>
<protein>
    <recommendedName>
        <fullName evidence="5">Protein CPR-5</fullName>
    </recommendedName>
</protein>
<dbReference type="InterPro" id="IPR044708">
    <property type="entry name" value="CPR5"/>
</dbReference>
<gene>
    <name evidence="3" type="ORF">C4D60_Mb05t11920</name>
</gene>
<keyword evidence="2" id="KW-0472">Membrane</keyword>
<feature type="compositionally biased region" description="Low complexity" evidence="1">
    <location>
        <begin position="64"/>
        <end position="75"/>
    </location>
</feature>
<accession>A0A4S8JVI8</accession>
<evidence type="ECO:0000256" key="2">
    <source>
        <dbReference type="SAM" id="Phobius"/>
    </source>
</evidence>
<dbReference type="GO" id="GO:0010090">
    <property type="term" value="P:trichome morphogenesis"/>
    <property type="evidence" value="ECO:0007669"/>
    <property type="project" value="InterPro"/>
</dbReference>
<sequence>MEPTRSSGSAAVDDGDGAVGRGRGGGCVYCAAGRRRRSQPLARGRGDSFSRAKRAERDDASPYSSSSSSSSSASSFRQLPQQRGVRLRKRNRGLWVPPGGRGNDCVQDLALPLGMSFAAVVAQVENVSADQADCMTSKTLTGKRFVVLYGKNNTGNRIRIDCLSMVCTSAVKESITNVYGNKFDCFIRNFDKSFQSTLKTLGLINEVSFNKQENTDCSSFLCNSSENTADLSSSEPIVTTEDLEENIISNSVNSQLILHGYTNQDLANVNRTTSGLGFSQSILSTVEKSVIEQTRSNDLKAVEIGLVMKKLQLKEAQLALSSDANFLEKFKISMGISKASFKEAKLRNQMQESTNAQLLKICMDLLITGLILMCSLIVYGASIYSYQRITEVASACTSAPKESRSWWIPNTVKSFSSGWLVLKCQFVALARMSFGILMILAIAFVVFQRSATSATTMPVTFIVLLLGALCGFSGKLCVDTLGGNGYHWLIYWEALCMLHFVVNVFPSASYHVLYGPVSVSEGANSTKLPYWIRRFTFFALLLLVLPTSGGLLPFASIYDWKVHFSEKLALWTSGIGL</sequence>
<evidence type="ECO:0000313" key="3">
    <source>
        <dbReference type="EMBL" id="THU66227.1"/>
    </source>
</evidence>
<name>A0A4S8JVI8_MUSBA</name>
<dbReference type="GO" id="GO:0006952">
    <property type="term" value="P:defense response"/>
    <property type="evidence" value="ECO:0007669"/>
    <property type="project" value="InterPro"/>
</dbReference>
<proteinExistence type="predicted"/>
<comment type="caution">
    <text evidence="3">The sequence shown here is derived from an EMBL/GenBank/DDBJ whole genome shotgun (WGS) entry which is preliminary data.</text>
</comment>
<feature type="transmembrane region" description="Helical" evidence="2">
    <location>
        <begin position="459"/>
        <end position="478"/>
    </location>
</feature>
<feature type="transmembrane region" description="Helical" evidence="2">
    <location>
        <begin position="426"/>
        <end position="447"/>
    </location>
</feature>
<evidence type="ECO:0000256" key="1">
    <source>
        <dbReference type="SAM" id="MobiDB-lite"/>
    </source>
</evidence>
<feature type="compositionally biased region" description="Low complexity" evidence="1">
    <location>
        <begin position="1"/>
        <end position="12"/>
    </location>
</feature>
<feature type="compositionally biased region" description="Gly residues" evidence="1">
    <location>
        <begin position="17"/>
        <end position="27"/>
    </location>
</feature>
<feature type="region of interest" description="Disordered" evidence="1">
    <location>
        <begin position="1"/>
        <end position="93"/>
    </location>
</feature>